<keyword evidence="2" id="KW-1185">Reference proteome</keyword>
<dbReference type="InterPro" id="IPR009078">
    <property type="entry name" value="Ferritin-like_SF"/>
</dbReference>
<organism evidence="1 2">
    <name type="scientific">Phytoactinopolyspora halotolerans</name>
    <dbReference type="NCBI Taxonomy" id="1981512"/>
    <lineage>
        <taxon>Bacteria</taxon>
        <taxon>Bacillati</taxon>
        <taxon>Actinomycetota</taxon>
        <taxon>Actinomycetes</taxon>
        <taxon>Jiangellales</taxon>
        <taxon>Jiangellaceae</taxon>
        <taxon>Phytoactinopolyspora</taxon>
    </lineage>
</organism>
<dbReference type="EMBL" id="JAAGOA010000008">
    <property type="protein sequence ID" value="NEE01240.1"/>
    <property type="molecule type" value="Genomic_DNA"/>
</dbReference>
<dbReference type="PANTHER" id="PTHR30458">
    <property type="entry name" value="PHENYLACETIC ACID DEGRADATION PROTEIN PAA"/>
    <property type="match status" value="1"/>
</dbReference>
<dbReference type="Proteomes" id="UP000475214">
    <property type="component" value="Unassembled WGS sequence"/>
</dbReference>
<accession>A0A6L9SB66</accession>
<dbReference type="RefSeq" id="WP_163738456.1">
    <property type="nucleotide sequence ID" value="NZ_JAAGOA010000008.1"/>
</dbReference>
<dbReference type="NCBIfam" id="TIGR02158">
    <property type="entry name" value="PA_CoA_Oxy3"/>
    <property type="match status" value="1"/>
</dbReference>
<dbReference type="InterPro" id="IPR012347">
    <property type="entry name" value="Ferritin-like"/>
</dbReference>
<proteinExistence type="predicted"/>
<dbReference type="GO" id="GO:0010124">
    <property type="term" value="P:phenylacetate catabolic process"/>
    <property type="evidence" value="ECO:0007669"/>
    <property type="project" value="InterPro"/>
</dbReference>
<dbReference type="Gene3D" id="1.20.1260.10">
    <property type="match status" value="1"/>
</dbReference>
<gene>
    <name evidence="1" type="primary">paaC</name>
    <name evidence="1" type="ORF">G1H10_13785</name>
</gene>
<dbReference type="InterPro" id="IPR011882">
    <property type="entry name" value="PaaC"/>
</dbReference>
<name>A0A6L9SB66_9ACTN</name>
<evidence type="ECO:0000313" key="2">
    <source>
        <dbReference type="Proteomes" id="UP000475214"/>
    </source>
</evidence>
<reference evidence="1 2" key="1">
    <citation type="submission" date="2020-02" db="EMBL/GenBank/DDBJ databases">
        <authorList>
            <person name="Li X.-J."/>
            <person name="Han X.-M."/>
        </authorList>
    </citation>
    <scope>NUCLEOTIDE SEQUENCE [LARGE SCALE GENOMIC DNA]</scope>
    <source>
        <strain evidence="1 2">CCTCC AB 2017055</strain>
    </source>
</reference>
<dbReference type="PANTHER" id="PTHR30458:SF0">
    <property type="entry name" value="1,2-PHENYLACETYL-COA EPOXIDASE, SUBUNIT C"/>
    <property type="match status" value="1"/>
</dbReference>
<dbReference type="Pfam" id="PF05138">
    <property type="entry name" value="PaaA_PaaC"/>
    <property type="match status" value="1"/>
</dbReference>
<comment type="caution">
    <text evidence="1">The sequence shown here is derived from an EMBL/GenBank/DDBJ whole genome shotgun (WGS) entry which is preliminary data.</text>
</comment>
<dbReference type="AlphaFoldDB" id="A0A6L9SB66"/>
<sequence length="319" mass="34621">MTAVFDNAYEAIIDADSDARWAFGTGFENPLAGVDTSLPPDVDGADLAAYCLMLGDDALIMSHRLQQWCTRLPELEEEVAVANIGLDLLGQARLLLSRAGAARAGADGIDGGRVAEDAPPDGRAWEDHYAFFRDEHEYRNVRLAELENGDFGELTARLLVFSTWRLALLNRLTESTDPVLSAIAAKGVKEVTYHRDYAAQWTVRLGDGTDESHQRMQAGLDAVWPYVDELFVAHPVEERLAAGGAPDSAAVAVDPSTLRTEFDDVLVHVLKASTLRRPDLAATPGIAGRTGRDGVHTEAMGFLLAEMQSVARAHPEGVW</sequence>
<dbReference type="GO" id="GO:0005829">
    <property type="term" value="C:cytosol"/>
    <property type="evidence" value="ECO:0007669"/>
    <property type="project" value="TreeGrafter"/>
</dbReference>
<dbReference type="SUPFAM" id="SSF47240">
    <property type="entry name" value="Ferritin-like"/>
    <property type="match status" value="1"/>
</dbReference>
<evidence type="ECO:0000313" key="1">
    <source>
        <dbReference type="EMBL" id="NEE01240.1"/>
    </source>
</evidence>
<dbReference type="InterPro" id="IPR052703">
    <property type="entry name" value="Aromatic_CoA_ox/epox"/>
</dbReference>
<dbReference type="InterPro" id="IPR007814">
    <property type="entry name" value="PaaA_PaaC"/>
</dbReference>
<protein>
    <submittedName>
        <fullName evidence="1">Phenylacetate-CoA oxygenase subunit PaaC</fullName>
    </submittedName>
</protein>